<evidence type="ECO:0000313" key="16">
    <source>
        <dbReference type="Proteomes" id="UP000515159"/>
    </source>
</evidence>
<evidence type="ECO:0000256" key="11">
    <source>
        <dbReference type="ARBA" id="ARBA00023224"/>
    </source>
</evidence>
<feature type="transmembrane region" description="Helical" evidence="14">
    <location>
        <begin position="213"/>
        <end position="233"/>
    </location>
</feature>
<evidence type="ECO:0000256" key="7">
    <source>
        <dbReference type="ARBA" id="ARBA00023136"/>
    </source>
</evidence>
<dbReference type="InterPro" id="IPR000276">
    <property type="entry name" value="GPCR_Rhodpsn"/>
</dbReference>
<organism evidence="16 17">
    <name type="scientific">Geotrypetes seraphini</name>
    <name type="common">Gaboon caecilian</name>
    <name type="synonym">Caecilia seraphini</name>
    <dbReference type="NCBI Taxonomy" id="260995"/>
    <lineage>
        <taxon>Eukaryota</taxon>
        <taxon>Metazoa</taxon>
        <taxon>Chordata</taxon>
        <taxon>Craniata</taxon>
        <taxon>Vertebrata</taxon>
        <taxon>Euteleostomi</taxon>
        <taxon>Amphibia</taxon>
        <taxon>Gymnophiona</taxon>
        <taxon>Geotrypetes</taxon>
    </lineage>
</organism>
<feature type="transmembrane region" description="Helical" evidence="14">
    <location>
        <begin position="109"/>
        <end position="133"/>
    </location>
</feature>
<feature type="transmembrane region" description="Helical" evidence="14">
    <location>
        <begin position="145"/>
        <end position="167"/>
    </location>
</feature>
<dbReference type="PRINTS" id="PR00526">
    <property type="entry name" value="FMETLEUPHER"/>
</dbReference>
<dbReference type="InterPro" id="IPR017452">
    <property type="entry name" value="GPCR_Rhodpsn_7TM"/>
</dbReference>
<dbReference type="PANTHER" id="PTHR24225:SF72">
    <property type="entry name" value="G-PROTEIN COUPLED RECEPTORS FAMILY 1 PROFILE DOMAIN-CONTAINING PROTEIN-RELATED"/>
    <property type="match status" value="1"/>
</dbReference>
<dbReference type="GO" id="GO:0006954">
    <property type="term" value="P:inflammatory response"/>
    <property type="evidence" value="ECO:0007669"/>
    <property type="project" value="TreeGrafter"/>
</dbReference>
<dbReference type="PROSITE" id="PS00237">
    <property type="entry name" value="G_PROTEIN_RECEP_F1_1"/>
    <property type="match status" value="1"/>
</dbReference>
<dbReference type="OrthoDB" id="10008828at2759"/>
<keyword evidence="16" id="KW-1185">Reference proteome</keyword>
<proteinExistence type="inferred from homology"/>
<keyword evidence="4 13" id="KW-0812">Transmembrane</keyword>
<dbReference type="FunFam" id="1.20.1070.10:FF:000034">
    <property type="entry name" value="G-protein coupled receptor 1"/>
    <property type="match status" value="1"/>
</dbReference>
<dbReference type="GO" id="GO:0005886">
    <property type="term" value="C:plasma membrane"/>
    <property type="evidence" value="ECO:0007669"/>
    <property type="project" value="UniProtKB-SubCell"/>
</dbReference>
<protein>
    <submittedName>
        <fullName evidence="17">Prostaglandin D2 receptor 2-like</fullName>
    </submittedName>
</protein>
<feature type="transmembrane region" description="Helical" evidence="14">
    <location>
        <begin position="34"/>
        <end position="55"/>
    </location>
</feature>
<gene>
    <name evidence="17" type="primary">LOC117348509</name>
</gene>
<dbReference type="Gene3D" id="1.20.1070.10">
    <property type="entry name" value="Rhodopsin 7-helix transmembrane proteins"/>
    <property type="match status" value="1"/>
</dbReference>
<dbReference type="AlphaFoldDB" id="A0A6P8NZJ7"/>
<keyword evidence="3" id="KW-0597">Phosphoprotein</keyword>
<keyword evidence="9 13" id="KW-0675">Receptor</keyword>
<evidence type="ECO:0000256" key="3">
    <source>
        <dbReference type="ARBA" id="ARBA00022553"/>
    </source>
</evidence>
<dbReference type="PROSITE" id="PS50262">
    <property type="entry name" value="G_PROTEIN_RECEP_F1_2"/>
    <property type="match status" value="1"/>
</dbReference>
<keyword evidence="10" id="KW-0325">Glycoprotein</keyword>
<evidence type="ECO:0000256" key="9">
    <source>
        <dbReference type="ARBA" id="ARBA00023170"/>
    </source>
</evidence>
<evidence type="ECO:0000256" key="4">
    <source>
        <dbReference type="ARBA" id="ARBA00022692"/>
    </source>
</evidence>
<dbReference type="Pfam" id="PF00001">
    <property type="entry name" value="7tm_1"/>
    <property type="match status" value="1"/>
</dbReference>
<dbReference type="GeneID" id="117348509"/>
<keyword evidence="5 14" id="KW-1133">Transmembrane helix</keyword>
<evidence type="ECO:0000256" key="14">
    <source>
        <dbReference type="SAM" id="Phobius"/>
    </source>
</evidence>
<dbReference type="InterPro" id="IPR000826">
    <property type="entry name" value="Formyl_rcpt-rel"/>
</dbReference>
<sequence length="380" mass="44070">MNNVTHLCSIIQDMVLIPPHQRNSTVRYIDYASVTVHGLASLFGMLENGLIIFVIGFKMRRTVITTWILNLALSDFMTTASLPFFTYFLAKGHTWELGTFFCRVHSSVFFLNMFISSFILSAISLDRCLLVLYPVWAQNHRTVPMAMAICMILWLLAVLNTVPYYLFRDTIQRQDGRIMCYYNFLLYSNPTSSNEDNFALCSQRQYAMAVSKFLISFLVPLLLIGFCYTAVTLKIRRRHHRNSGRFFKLMVAIILTFVLCWFPYHIFSLMEAQAHHQKEMRPVVWKALPFVTSLAFINSILNPCLYVFTCPDFLSKIRHSLKSVLESVLVEDDDLFSRRGTLRSTASFSSGLPFLHNRWFSKRNRKCSRRSISDVDIQLN</sequence>
<keyword evidence="7 14" id="KW-0472">Membrane</keyword>
<accession>A0A6P8NZJ7</accession>
<comment type="subcellular location">
    <subcellularLocation>
        <location evidence="1">Cell membrane</location>
        <topology evidence="1">Multi-pass membrane protein</topology>
    </subcellularLocation>
</comment>
<comment type="similarity">
    <text evidence="13">Belongs to the G-protein coupled receptor 1 family.</text>
</comment>
<comment type="similarity">
    <text evidence="12">Belongs to the chemokine-like receptor (CMKLR) family.</text>
</comment>
<keyword evidence="2" id="KW-1003">Cell membrane</keyword>
<reference evidence="17" key="1">
    <citation type="submission" date="2025-08" db="UniProtKB">
        <authorList>
            <consortium name="RefSeq"/>
        </authorList>
    </citation>
    <scope>IDENTIFICATION</scope>
</reference>
<evidence type="ECO:0000256" key="13">
    <source>
        <dbReference type="RuleBase" id="RU000688"/>
    </source>
</evidence>
<dbReference type="FunCoup" id="A0A6P8NZJ7">
    <property type="interactions" value="530"/>
</dbReference>
<keyword evidence="6 13" id="KW-0297">G-protein coupled receptor</keyword>
<evidence type="ECO:0000256" key="6">
    <source>
        <dbReference type="ARBA" id="ARBA00023040"/>
    </source>
</evidence>
<dbReference type="Proteomes" id="UP000515159">
    <property type="component" value="Chromosome 14"/>
</dbReference>
<dbReference type="GO" id="GO:0007200">
    <property type="term" value="P:phospholipase C-activating G protein-coupled receptor signaling pathway"/>
    <property type="evidence" value="ECO:0007669"/>
    <property type="project" value="TreeGrafter"/>
</dbReference>
<dbReference type="GO" id="GO:0004953">
    <property type="term" value="F:icosanoid receptor activity"/>
    <property type="evidence" value="ECO:0007669"/>
    <property type="project" value="UniProtKB-ARBA"/>
</dbReference>
<feature type="domain" description="G-protein coupled receptors family 1 profile" evidence="15">
    <location>
        <begin position="47"/>
        <end position="306"/>
    </location>
</feature>
<evidence type="ECO:0000259" key="15">
    <source>
        <dbReference type="PROSITE" id="PS50262"/>
    </source>
</evidence>
<keyword evidence="8" id="KW-1015">Disulfide bond</keyword>
<feature type="transmembrane region" description="Helical" evidence="14">
    <location>
        <begin position="287"/>
        <end position="308"/>
    </location>
</feature>
<evidence type="ECO:0000256" key="8">
    <source>
        <dbReference type="ARBA" id="ARBA00023157"/>
    </source>
</evidence>
<dbReference type="RefSeq" id="XP_033776614.1">
    <property type="nucleotide sequence ID" value="XM_033920723.1"/>
</dbReference>
<feature type="transmembrane region" description="Helical" evidence="14">
    <location>
        <begin position="67"/>
        <end position="89"/>
    </location>
</feature>
<dbReference type="KEGG" id="gsh:117348509"/>
<evidence type="ECO:0000313" key="17">
    <source>
        <dbReference type="RefSeq" id="XP_033776614.1"/>
    </source>
</evidence>
<dbReference type="GO" id="GO:0007204">
    <property type="term" value="P:positive regulation of cytosolic calcium ion concentration"/>
    <property type="evidence" value="ECO:0007669"/>
    <property type="project" value="TreeGrafter"/>
</dbReference>
<dbReference type="PRINTS" id="PR00237">
    <property type="entry name" value="GPCRRHODOPSN"/>
</dbReference>
<evidence type="ECO:0000256" key="1">
    <source>
        <dbReference type="ARBA" id="ARBA00004651"/>
    </source>
</evidence>
<evidence type="ECO:0000256" key="2">
    <source>
        <dbReference type="ARBA" id="ARBA00022475"/>
    </source>
</evidence>
<dbReference type="InParanoid" id="A0A6P8NZJ7"/>
<evidence type="ECO:0000256" key="5">
    <source>
        <dbReference type="ARBA" id="ARBA00022989"/>
    </source>
</evidence>
<evidence type="ECO:0000256" key="12">
    <source>
        <dbReference type="ARBA" id="ARBA00025736"/>
    </source>
</evidence>
<dbReference type="SUPFAM" id="SSF81321">
    <property type="entry name" value="Family A G protein-coupled receptor-like"/>
    <property type="match status" value="1"/>
</dbReference>
<name>A0A6P8NZJ7_GEOSA</name>
<evidence type="ECO:0000256" key="10">
    <source>
        <dbReference type="ARBA" id="ARBA00023180"/>
    </source>
</evidence>
<feature type="transmembrane region" description="Helical" evidence="14">
    <location>
        <begin position="245"/>
        <end position="267"/>
    </location>
</feature>
<dbReference type="GO" id="GO:0004875">
    <property type="term" value="F:complement receptor activity"/>
    <property type="evidence" value="ECO:0007669"/>
    <property type="project" value="TreeGrafter"/>
</dbReference>
<dbReference type="PANTHER" id="PTHR24225">
    <property type="entry name" value="CHEMOTACTIC RECEPTOR"/>
    <property type="match status" value="1"/>
</dbReference>
<keyword evidence="11 13" id="KW-0807">Transducer</keyword>